<dbReference type="Gene3D" id="1.10.287.70">
    <property type="match status" value="1"/>
</dbReference>
<feature type="transmembrane region" description="Helical" evidence="2">
    <location>
        <begin position="126"/>
        <end position="145"/>
    </location>
</feature>
<dbReference type="InterPro" id="IPR013099">
    <property type="entry name" value="K_chnl_dom"/>
</dbReference>
<dbReference type="GO" id="GO:0016286">
    <property type="term" value="F:small conductance calcium-activated potassium channel activity"/>
    <property type="evidence" value="ECO:0007669"/>
    <property type="project" value="InterPro"/>
</dbReference>
<evidence type="ECO:0000256" key="1">
    <source>
        <dbReference type="SAM" id="MobiDB-lite"/>
    </source>
</evidence>
<keyword evidence="4" id="KW-0407">Ion channel</keyword>
<keyword evidence="2" id="KW-1133">Transmembrane helix</keyword>
<evidence type="ECO:0000259" key="3">
    <source>
        <dbReference type="Pfam" id="PF07885"/>
    </source>
</evidence>
<dbReference type="InParanoid" id="A0A078AYR9"/>
<accession>A0A078AYR9</accession>
<feature type="region of interest" description="Disordered" evidence="1">
    <location>
        <begin position="418"/>
        <end position="466"/>
    </location>
</feature>
<dbReference type="PANTHER" id="PTHR10153">
    <property type="entry name" value="SMALL CONDUCTANCE CALCIUM-ACTIVATED POTASSIUM CHANNEL"/>
    <property type="match status" value="1"/>
</dbReference>
<feature type="transmembrane region" description="Helical" evidence="2">
    <location>
        <begin position="187"/>
        <end position="208"/>
    </location>
</feature>
<dbReference type="InterPro" id="IPR015449">
    <property type="entry name" value="K_chnl_Ca-activ_SK"/>
</dbReference>
<feature type="domain" description="Potassium channel" evidence="3">
    <location>
        <begin position="195"/>
        <end position="265"/>
    </location>
</feature>
<protein>
    <submittedName>
        <fullName evidence="4">Small-conductance calcium-activated potassium channel protein</fullName>
    </submittedName>
</protein>
<keyword evidence="4" id="KW-0813">Transport</keyword>
<keyword evidence="2" id="KW-0472">Membrane</keyword>
<dbReference type="EMBL" id="CCKQ01014163">
    <property type="protein sequence ID" value="CDW85913.1"/>
    <property type="molecule type" value="Genomic_DNA"/>
</dbReference>
<dbReference type="GO" id="GO:0016020">
    <property type="term" value="C:membrane"/>
    <property type="evidence" value="ECO:0007669"/>
    <property type="project" value="InterPro"/>
</dbReference>
<feature type="transmembrane region" description="Helical" evidence="2">
    <location>
        <begin position="214"/>
        <end position="233"/>
    </location>
</feature>
<sequence>MEFFFLKLELRNRIVKRLERKIKINDWIAMVLALSGTLIASNSYQMPTGDDCALENEIDFSLRVGVYVETATVTILRTFVSVTTIILQTLFSSGKYKFLISEIAICLIHSPPKLNATFEFYQEGTYIMYSMDTFCTFITLLRFYLMWRLFAKYSTWNNDKAEKVCMECHCQSGTGFAIKCELKERPYTIIFCAISLSIFIFGFAMRAAEFGQDWTYLWNSMWCTIITMATVGYGDYYPQTHIGRLIAILACVWGNFLISLMVVSLTISSEFNPSQRKAYDNIMKEIGVQEHNKKAIRVIQSLLKYCVLSRKKKDMTKEERLQHLNNIRDRIKDFQQHRKKLFVKDQEIPLENQLLRVNQQISFEFDQVLSDARSIKKTMTVLSRAEDLNGEIEEKAMKVSTLSEKILNKLKKFKENQFRPRIQGFDSDSDAEGNDNPGNGPQNKNLKPQNNQIKIKGLTKESRSPTKFLNKMNSENEEEDNIALLKLIRGGYIDQNVMANLINNVVAGFNDGSNQSNLQLAQSNGNSASKGHNNPHNSQRKMHSHQQDASHQQQSGVMNDE</sequence>
<proteinExistence type="predicted"/>
<dbReference type="Proteomes" id="UP000039865">
    <property type="component" value="Unassembled WGS sequence"/>
</dbReference>
<dbReference type="AlphaFoldDB" id="A0A078AYR9"/>
<name>A0A078AYR9_STYLE</name>
<evidence type="ECO:0000313" key="4">
    <source>
        <dbReference type="EMBL" id="CDW85913.1"/>
    </source>
</evidence>
<feature type="region of interest" description="Disordered" evidence="1">
    <location>
        <begin position="516"/>
        <end position="561"/>
    </location>
</feature>
<keyword evidence="5" id="KW-1185">Reference proteome</keyword>
<feature type="compositionally biased region" description="Polar residues" evidence="1">
    <location>
        <begin position="516"/>
        <end position="537"/>
    </location>
</feature>
<feature type="compositionally biased region" description="Low complexity" evidence="1">
    <location>
        <begin position="441"/>
        <end position="456"/>
    </location>
</feature>
<dbReference type="OrthoDB" id="6128189at2759"/>
<reference evidence="4 5" key="1">
    <citation type="submission" date="2014-06" db="EMBL/GenBank/DDBJ databases">
        <authorList>
            <person name="Swart Estienne"/>
        </authorList>
    </citation>
    <scope>NUCLEOTIDE SEQUENCE [LARGE SCALE GENOMIC DNA]</scope>
    <source>
        <strain evidence="4 5">130c</strain>
    </source>
</reference>
<evidence type="ECO:0000313" key="5">
    <source>
        <dbReference type="Proteomes" id="UP000039865"/>
    </source>
</evidence>
<dbReference type="SUPFAM" id="SSF81324">
    <property type="entry name" value="Voltage-gated potassium channels"/>
    <property type="match status" value="1"/>
</dbReference>
<keyword evidence="2" id="KW-0812">Transmembrane</keyword>
<feature type="transmembrane region" description="Helical" evidence="2">
    <location>
        <begin position="245"/>
        <end position="267"/>
    </location>
</feature>
<organism evidence="4 5">
    <name type="scientific">Stylonychia lemnae</name>
    <name type="common">Ciliate</name>
    <dbReference type="NCBI Taxonomy" id="5949"/>
    <lineage>
        <taxon>Eukaryota</taxon>
        <taxon>Sar</taxon>
        <taxon>Alveolata</taxon>
        <taxon>Ciliophora</taxon>
        <taxon>Intramacronucleata</taxon>
        <taxon>Spirotrichea</taxon>
        <taxon>Stichotrichia</taxon>
        <taxon>Sporadotrichida</taxon>
        <taxon>Oxytrichidae</taxon>
        <taxon>Stylonychinae</taxon>
        <taxon>Stylonychia</taxon>
    </lineage>
</organism>
<gene>
    <name evidence="4" type="primary">Contig10737.g11487</name>
    <name evidence="4" type="ORF">STYLEM_15003</name>
</gene>
<evidence type="ECO:0000256" key="2">
    <source>
        <dbReference type="SAM" id="Phobius"/>
    </source>
</evidence>
<dbReference type="Pfam" id="PF07885">
    <property type="entry name" value="Ion_trans_2"/>
    <property type="match status" value="1"/>
</dbReference>
<keyword evidence="4" id="KW-0406">Ion transport</keyword>